<organism evidence="2 3">
    <name type="scientific">Mycena maculata</name>
    <dbReference type="NCBI Taxonomy" id="230809"/>
    <lineage>
        <taxon>Eukaryota</taxon>
        <taxon>Fungi</taxon>
        <taxon>Dikarya</taxon>
        <taxon>Basidiomycota</taxon>
        <taxon>Agaricomycotina</taxon>
        <taxon>Agaricomycetes</taxon>
        <taxon>Agaricomycetidae</taxon>
        <taxon>Agaricales</taxon>
        <taxon>Marasmiineae</taxon>
        <taxon>Mycenaceae</taxon>
        <taxon>Mycena</taxon>
    </lineage>
</organism>
<sequence length="242" mass="27142">MFATSAILRKALELFPTQELATIFDTANKTACRDGSSIHLHLSRDHQGKLHTRQMHNGRLVSRETRAPDLEGREALRVYRDAYDTYFKKKGNDYAAAEQAWHDWVVRYLAARGRPGRPDWALQPLPGFERHHARLLRPCKLQVGCRPQLALPTPPPSSPFRSPAAASRSSAIITKTRDTFPGKGSSWALSISLTAEAEEEEDARPQKKMKSLGVIDISDSETEEDARPQKKTKFLGVIDLSN</sequence>
<keyword evidence="3" id="KW-1185">Reference proteome</keyword>
<accession>A0AAD7MUX5</accession>
<name>A0AAD7MUX5_9AGAR</name>
<evidence type="ECO:0000256" key="1">
    <source>
        <dbReference type="SAM" id="MobiDB-lite"/>
    </source>
</evidence>
<reference evidence="2" key="1">
    <citation type="submission" date="2023-03" db="EMBL/GenBank/DDBJ databases">
        <title>Massive genome expansion in bonnet fungi (Mycena s.s.) driven by repeated elements and novel gene families across ecological guilds.</title>
        <authorList>
            <consortium name="Lawrence Berkeley National Laboratory"/>
            <person name="Harder C.B."/>
            <person name="Miyauchi S."/>
            <person name="Viragh M."/>
            <person name="Kuo A."/>
            <person name="Thoen E."/>
            <person name="Andreopoulos B."/>
            <person name="Lu D."/>
            <person name="Skrede I."/>
            <person name="Drula E."/>
            <person name="Henrissat B."/>
            <person name="Morin E."/>
            <person name="Kohler A."/>
            <person name="Barry K."/>
            <person name="LaButti K."/>
            <person name="Morin E."/>
            <person name="Salamov A."/>
            <person name="Lipzen A."/>
            <person name="Mereny Z."/>
            <person name="Hegedus B."/>
            <person name="Baldrian P."/>
            <person name="Stursova M."/>
            <person name="Weitz H."/>
            <person name="Taylor A."/>
            <person name="Grigoriev I.V."/>
            <person name="Nagy L.G."/>
            <person name="Martin F."/>
            <person name="Kauserud H."/>
        </authorList>
    </citation>
    <scope>NUCLEOTIDE SEQUENCE</scope>
    <source>
        <strain evidence="2">CBHHK188m</strain>
    </source>
</reference>
<evidence type="ECO:0000313" key="2">
    <source>
        <dbReference type="EMBL" id="KAJ7733845.1"/>
    </source>
</evidence>
<feature type="region of interest" description="Disordered" evidence="1">
    <location>
        <begin position="150"/>
        <end position="180"/>
    </location>
</feature>
<comment type="caution">
    <text evidence="2">The sequence shown here is derived from an EMBL/GenBank/DDBJ whole genome shotgun (WGS) entry which is preliminary data.</text>
</comment>
<protein>
    <submittedName>
        <fullName evidence="2">Uncharacterized protein</fullName>
    </submittedName>
</protein>
<evidence type="ECO:0000313" key="3">
    <source>
        <dbReference type="Proteomes" id="UP001215280"/>
    </source>
</evidence>
<feature type="region of interest" description="Disordered" evidence="1">
    <location>
        <begin position="195"/>
        <end position="231"/>
    </location>
</feature>
<gene>
    <name evidence="2" type="ORF">DFH07DRAFT_780478</name>
</gene>
<dbReference type="Proteomes" id="UP001215280">
    <property type="component" value="Unassembled WGS sequence"/>
</dbReference>
<feature type="compositionally biased region" description="Low complexity" evidence="1">
    <location>
        <begin position="159"/>
        <end position="171"/>
    </location>
</feature>
<dbReference type="AlphaFoldDB" id="A0AAD7MUX5"/>
<dbReference type="EMBL" id="JARJLG010000165">
    <property type="protein sequence ID" value="KAJ7733845.1"/>
    <property type="molecule type" value="Genomic_DNA"/>
</dbReference>
<proteinExistence type="predicted"/>